<organism evidence="1 2">
    <name type="scientific">Aphis glycines</name>
    <name type="common">Soybean aphid</name>
    <dbReference type="NCBI Taxonomy" id="307491"/>
    <lineage>
        <taxon>Eukaryota</taxon>
        <taxon>Metazoa</taxon>
        <taxon>Ecdysozoa</taxon>
        <taxon>Arthropoda</taxon>
        <taxon>Hexapoda</taxon>
        <taxon>Insecta</taxon>
        <taxon>Pterygota</taxon>
        <taxon>Neoptera</taxon>
        <taxon>Paraneoptera</taxon>
        <taxon>Hemiptera</taxon>
        <taxon>Sternorrhyncha</taxon>
        <taxon>Aphidomorpha</taxon>
        <taxon>Aphidoidea</taxon>
        <taxon>Aphididae</taxon>
        <taxon>Aphidini</taxon>
        <taxon>Aphis</taxon>
        <taxon>Aphis</taxon>
    </lineage>
</organism>
<accession>A0A6G0U189</accession>
<dbReference type="OrthoDB" id="6630431at2759"/>
<proteinExistence type="predicted"/>
<reference evidence="1 2" key="1">
    <citation type="submission" date="2019-08" db="EMBL/GenBank/DDBJ databases">
        <title>The genome of the soybean aphid Biotype 1, its phylome, world population structure and adaptation to the North American continent.</title>
        <authorList>
            <person name="Giordano R."/>
            <person name="Donthu R.K."/>
            <person name="Hernandez A.G."/>
            <person name="Wright C.L."/>
            <person name="Zimin A.V."/>
        </authorList>
    </citation>
    <scope>NUCLEOTIDE SEQUENCE [LARGE SCALE GENOMIC DNA]</scope>
    <source>
        <tissue evidence="1">Whole aphids</tissue>
    </source>
</reference>
<dbReference type="AlphaFoldDB" id="A0A6G0U189"/>
<evidence type="ECO:0000313" key="1">
    <source>
        <dbReference type="EMBL" id="KAE9542389.1"/>
    </source>
</evidence>
<dbReference type="EMBL" id="VYZN01000011">
    <property type="protein sequence ID" value="KAE9542389.1"/>
    <property type="molecule type" value="Genomic_DNA"/>
</dbReference>
<dbReference type="Proteomes" id="UP000475862">
    <property type="component" value="Unassembled WGS sequence"/>
</dbReference>
<sequence>MKGWEALFSNVVANKPSIYYTYANSLTFTSSVNRGKLFIVSKAISLIVQHLEKAFQIIVVKEKELHKNVSLNIFECAKKSILPKSNNFFFTGFRPINVDLGAPSHEYTLFKSIISVIRPFIPELCQVKMCRLSMLLVWKFNFLPYRNGGNEKYVGPFFATYEHRRVRAPKLYCGHNIE</sequence>
<keyword evidence="2" id="KW-1185">Reference proteome</keyword>
<name>A0A6G0U189_APHGL</name>
<protein>
    <submittedName>
        <fullName evidence="1">Uncharacterized protein</fullName>
    </submittedName>
</protein>
<gene>
    <name evidence="1" type="ORF">AGLY_003516</name>
</gene>
<comment type="caution">
    <text evidence="1">The sequence shown here is derived from an EMBL/GenBank/DDBJ whole genome shotgun (WGS) entry which is preliminary data.</text>
</comment>
<evidence type="ECO:0000313" key="2">
    <source>
        <dbReference type="Proteomes" id="UP000475862"/>
    </source>
</evidence>